<keyword evidence="2" id="KW-1185">Reference proteome</keyword>
<name>A0ABW1KM90_9ACTN</name>
<evidence type="ECO:0000313" key="2">
    <source>
        <dbReference type="Proteomes" id="UP001596203"/>
    </source>
</evidence>
<reference evidence="2" key="1">
    <citation type="journal article" date="2019" name="Int. J. Syst. Evol. Microbiol.">
        <title>The Global Catalogue of Microorganisms (GCM) 10K type strain sequencing project: providing services to taxonomists for standard genome sequencing and annotation.</title>
        <authorList>
            <consortium name="The Broad Institute Genomics Platform"/>
            <consortium name="The Broad Institute Genome Sequencing Center for Infectious Disease"/>
            <person name="Wu L."/>
            <person name="Ma J."/>
        </authorList>
    </citation>
    <scope>NUCLEOTIDE SEQUENCE [LARGE SCALE GENOMIC DNA]</scope>
    <source>
        <strain evidence="2">ZS-35-S2</strain>
    </source>
</reference>
<evidence type="ECO:0000313" key="1">
    <source>
        <dbReference type="EMBL" id="MFC6022690.1"/>
    </source>
</evidence>
<dbReference type="Proteomes" id="UP001596203">
    <property type="component" value="Unassembled WGS sequence"/>
</dbReference>
<dbReference type="SUPFAM" id="SSF46689">
    <property type="entry name" value="Homeodomain-like"/>
    <property type="match status" value="1"/>
</dbReference>
<dbReference type="Pfam" id="PF13565">
    <property type="entry name" value="HTH_32"/>
    <property type="match status" value="1"/>
</dbReference>
<proteinExistence type="predicted"/>
<gene>
    <name evidence="1" type="ORF">ACFP2T_41865</name>
</gene>
<organism evidence="1 2">
    <name type="scientific">Plantactinospora solaniradicis</name>
    <dbReference type="NCBI Taxonomy" id="1723736"/>
    <lineage>
        <taxon>Bacteria</taxon>
        <taxon>Bacillati</taxon>
        <taxon>Actinomycetota</taxon>
        <taxon>Actinomycetes</taxon>
        <taxon>Micromonosporales</taxon>
        <taxon>Micromonosporaceae</taxon>
        <taxon>Plantactinospora</taxon>
    </lineage>
</organism>
<dbReference type="EMBL" id="JBHSPR010000064">
    <property type="protein sequence ID" value="MFC6022690.1"/>
    <property type="molecule type" value="Genomic_DNA"/>
</dbReference>
<sequence>MTIIGMLVRLLYLTVIRVFGGLGLLARGDKALLVEVLALRQEVAVLRRQIRGRPRLSWPDRAVLAALGRLLPQAVRVHRLVTPATLLAWHRRLVRCHWTYPNRAGRPRVSDEIRDLVLRLARENPRWGCRRIQGELGRLGHRIAFATVRRILVRHRTGPAPRETDTSWRIFLRIQARGLLAIDFFHIDTIALRRVYVLVLMEITTRRVHLLGVTEHPTGEWTTQQARNVIMDSASGPASSGF</sequence>
<dbReference type="InterPro" id="IPR009057">
    <property type="entry name" value="Homeodomain-like_sf"/>
</dbReference>
<dbReference type="RefSeq" id="WP_377432444.1">
    <property type="nucleotide sequence ID" value="NZ_JBHSPR010000064.1"/>
</dbReference>
<protein>
    <submittedName>
        <fullName evidence="1">Helix-turn-helix domain-containing protein</fullName>
    </submittedName>
</protein>
<accession>A0ABW1KM90</accession>
<comment type="caution">
    <text evidence="1">The sequence shown here is derived from an EMBL/GenBank/DDBJ whole genome shotgun (WGS) entry which is preliminary data.</text>
</comment>